<dbReference type="InParanoid" id="Q5BC58"/>
<dbReference type="GO" id="GO:0016787">
    <property type="term" value="F:hydrolase activity"/>
    <property type="evidence" value="ECO:0007669"/>
    <property type="project" value="UniProtKB-KW"/>
</dbReference>
<dbReference type="OrthoDB" id="2152029at2759"/>
<dbReference type="InterPro" id="IPR050300">
    <property type="entry name" value="GDXG_lipolytic_enzyme"/>
</dbReference>
<evidence type="ECO:0000313" key="4">
    <source>
        <dbReference type="EMBL" id="CBF85730.1"/>
    </source>
</evidence>
<keyword evidence="2" id="KW-0812">Transmembrane</keyword>
<accession>C8VKH1</accession>
<keyword evidence="2" id="KW-1133">Transmembrane helix</keyword>
<dbReference type="InterPro" id="IPR013094">
    <property type="entry name" value="AB_hydrolase_3"/>
</dbReference>
<accession>Q5BC58</accession>
<dbReference type="Gene3D" id="3.40.50.1820">
    <property type="entry name" value="alpha/beta hydrolase"/>
    <property type="match status" value="1"/>
</dbReference>
<keyword evidence="2" id="KW-0472">Membrane</keyword>
<dbReference type="ESTHER" id="emeni-q5bc58">
    <property type="family name" value="Hormone-sensitive_lipase_like"/>
</dbReference>
<dbReference type="STRING" id="227321.Q5BC58"/>
<organism evidence="4 5">
    <name type="scientific">Emericella nidulans (strain FGSC A4 / ATCC 38163 / CBS 112.46 / NRRL 194 / M139)</name>
    <name type="common">Aspergillus nidulans</name>
    <dbReference type="NCBI Taxonomy" id="227321"/>
    <lineage>
        <taxon>Eukaryota</taxon>
        <taxon>Fungi</taxon>
        <taxon>Dikarya</taxon>
        <taxon>Ascomycota</taxon>
        <taxon>Pezizomycotina</taxon>
        <taxon>Eurotiomycetes</taxon>
        <taxon>Eurotiomycetidae</taxon>
        <taxon>Eurotiales</taxon>
        <taxon>Aspergillaceae</taxon>
        <taxon>Aspergillus</taxon>
        <taxon>Aspergillus subgen. Nidulantes</taxon>
    </lineage>
</organism>
<name>Q5BC58_EMENI</name>
<dbReference type="GeneID" id="2874746"/>
<keyword evidence="1" id="KW-0378">Hydrolase</keyword>
<gene>
    <name evidence="4" type="ORF">ANIA_01872</name>
</gene>
<dbReference type="Pfam" id="PF07859">
    <property type="entry name" value="Abhydrolase_3"/>
    <property type="match status" value="1"/>
</dbReference>
<evidence type="ECO:0000256" key="2">
    <source>
        <dbReference type="SAM" id="Phobius"/>
    </source>
</evidence>
<evidence type="ECO:0000256" key="1">
    <source>
        <dbReference type="ARBA" id="ARBA00022801"/>
    </source>
</evidence>
<dbReference type="KEGG" id="ani:ANIA_01872"/>
<dbReference type="PANTHER" id="PTHR48081">
    <property type="entry name" value="AB HYDROLASE SUPERFAMILY PROTEIN C4A8.06C"/>
    <property type="match status" value="1"/>
</dbReference>
<keyword evidence="5" id="KW-1185">Reference proteome</keyword>
<dbReference type="RefSeq" id="XP_659476.1">
    <property type="nucleotide sequence ID" value="XM_654384.1"/>
</dbReference>
<feature type="domain" description="Alpha/beta hydrolase fold-3" evidence="3">
    <location>
        <begin position="120"/>
        <end position="336"/>
    </location>
</feature>
<dbReference type="HOGENOM" id="CLU_012494_11_0_1"/>
<dbReference type="PANTHER" id="PTHR48081:SF11">
    <property type="entry name" value="ALPHA_BETA HYDROLASE FOLD-3 DOMAIN-CONTAINING PROTEIN-RELATED"/>
    <property type="match status" value="1"/>
</dbReference>
<feature type="transmembrane region" description="Helical" evidence="2">
    <location>
        <begin position="6"/>
        <end position="26"/>
    </location>
</feature>
<evidence type="ECO:0000259" key="3">
    <source>
        <dbReference type="Pfam" id="PF07859"/>
    </source>
</evidence>
<dbReference type="AlphaFoldDB" id="Q5BC58"/>
<protein>
    <recommendedName>
        <fullName evidence="3">Alpha/beta hydrolase fold-3 domain-containing protein</fullName>
    </recommendedName>
</protein>
<evidence type="ECO:0000313" key="5">
    <source>
        <dbReference type="Proteomes" id="UP000000560"/>
    </source>
</evidence>
<dbReference type="VEuPathDB" id="FungiDB:AN1872"/>
<dbReference type="Proteomes" id="UP000000560">
    <property type="component" value="Chromosome VII"/>
</dbReference>
<dbReference type="InterPro" id="IPR029058">
    <property type="entry name" value="AB_hydrolase_fold"/>
</dbReference>
<sequence>MPVRATIVSLGMVTAAVPVILVSLLARRTRVLASDGATEIPFTVDLQRSLARGLLSILPLETIRQFFKARPVKFIKKSNRFGPFKDQLCIPVSNSSCNGYWICQGPPGCPQTPQESDIVLLWFHGGAYCFGDPLGPAVNLLRVAEIAAARGVSMSIFSVEYTLAPAATFPSQQREAVAAYLYLLQNQGIPAKKIIMAGESAGGHLLLSCLMGPPETGLARPKGALLLYPWVNLTNHSPTFESNQHKDVLSKRLLDRCVESAIGERGRVDALNLENLLKQWKPGTEKSWKEILPAYTWVNVGSHDVLLHDVQTFVEKARADGARLDLEIADKQPHAWNFSVDNRWVELFCKLKPGDRVPVGMMPGSAAIAEGLFIVLYEGM</sequence>
<reference evidence="5" key="1">
    <citation type="journal article" date="2005" name="Nature">
        <title>Sequencing of Aspergillus nidulans and comparative analysis with A. fumigatus and A. oryzae.</title>
        <authorList>
            <person name="Galagan J.E."/>
            <person name="Calvo S.E."/>
            <person name="Cuomo C."/>
            <person name="Ma L.J."/>
            <person name="Wortman J.R."/>
            <person name="Batzoglou S."/>
            <person name="Lee S.I."/>
            <person name="Basturkmen M."/>
            <person name="Spevak C.C."/>
            <person name="Clutterbuck J."/>
            <person name="Kapitonov V."/>
            <person name="Jurka J."/>
            <person name="Scazzocchio C."/>
            <person name="Farman M."/>
            <person name="Butler J."/>
            <person name="Purcell S."/>
            <person name="Harris S."/>
            <person name="Braus G.H."/>
            <person name="Draht O."/>
            <person name="Busch S."/>
            <person name="D'Enfert C."/>
            <person name="Bouchier C."/>
            <person name="Goldman G.H."/>
            <person name="Bell-Pedersen D."/>
            <person name="Griffiths-Jones S."/>
            <person name="Doonan J.H."/>
            <person name="Yu J."/>
            <person name="Vienken K."/>
            <person name="Pain A."/>
            <person name="Freitag M."/>
            <person name="Selker E.U."/>
            <person name="Archer D.B."/>
            <person name="Penalva M.A."/>
            <person name="Oakley B.R."/>
            <person name="Momany M."/>
            <person name="Tanaka T."/>
            <person name="Kumagai T."/>
            <person name="Asai K."/>
            <person name="Machida M."/>
            <person name="Nierman W.C."/>
            <person name="Denning D.W."/>
            <person name="Caddick M."/>
            <person name="Hynes M."/>
            <person name="Paoletti M."/>
            <person name="Fischer R."/>
            <person name="Miller B."/>
            <person name="Dyer P."/>
            <person name="Sachs M.S."/>
            <person name="Osmani S.A."/>
            <person name="Birren B.W."/>
        </authorList>
    </citation>
    <scope>NUCLEOTIDE SEQUENCE [LARGE SCALE GENOMIC DNA]</scope>
    <source>
        <strain evidence="5">FGSC A4 / ATCC 38163 / CBS 112.46 / NRRL 194 / M139</strain>
    </source>
</reference>
<dbReference type="eggNOG" id="KOG1515">
    <property type="taxonomic scope" value="Eukaryota"/>
</dbReference>
<dbReference type="OMA" id="NRMELAY"/>
<reference evidence="5" key="2">
    <citation type="journal article" date="2009" name="Fungal Genet. Biol.">
        <title>The 2008 update of the Aspergillus nidulans genome annotation: a community effort.</title>
        <authorList>
            <person name="Wortman J.R."/>
            <person name="Gilsenan J.M."/>
            <person name="Joardar V."/>
            <person name="Deegan J."/>
            <person name="Clutterbuck J."/>
            <person name="Andersen M.R."/>
            <person name="Archer D."/>
            <person name="Bencina M."/>
            <person name="Braus G."/>
            <person name="Coutinho P."/>
            <person name="von Dohren H."/>
            <person name="Doonan J."/>
            <person name="Driessen A.J."/>
            <person name="Durek P."/>
            <person name="Espeso E."/>
            <person name="Fekete E."/>
            <person name="Flipphi M."/>
            <person name="Estrada C.G."/>
            <person name="Geysens S."/>
            <person name="Goldman G."/>
            <person name="de Groot P.W."/>
            <person name="Hansen K."/>
            <person name="Harris S.D."/>
            <person name="Heinekamp T."/>
            <person name="Helmstaedt K."/>
            <person name="Henrissat B."/>
            <person name="Hofmann G."/>
            <person name="Homan T."/>
            <person name="Horio T."/>
            <person name="Horiuchi H."/>
            <person name="James S."/>
            <person name="Jones M."/>
            <person name="Karaffa L."/>
            <person name="Karanyi Z."/>
            <person name="Kato M."/>
            <person name="Keller N."/>
            <person name="Kelly D.E."/>
            <person name="Kiel J.A."/>
            <person name="Kim J.M."/>
            <person name="van der Klei I.J."/>
            <person name="Klis F.M."/>
            <person name="Kovalchuk A."/>
            <person name="Krasevec N."/>
            <person name="Kubicek C.P."/>
            <person name="Liu B."/>
            <person name="Maccabe A."/>
            <person name="Meyer V."/>
            <person name="Mirabito P."/>
            <person name="Miskei M."/>
            <person name="Mos M."/>
            <person name="Mullins J."/>
            <person name="Nelson D.R."/>
            <person name="Nielsen J."/>
            <person name="Oakley B.R."/>
            <person name="Osmani S.A."/>
            <person name="Pakula T."/>
            <person name="Paszewski A."/>
            <person name="Paulsen I."/>
            <person name="Pilsyk S."/>
            <person name="Pocsi I."/>
            <person name="Punt P.J."/>
            <person name="Ram A.F."/>
            <person name="Ren Q."/>
            <person name="Robellet X."/>
            <person name="Robson G."/>
            <person name="Seiboth B."/>
            <person name="van Solingen P."/>
            <person name="Specht T."/>
            <person name="Sun J."/>
            <person name="Taheri-Talesh N."/>
            <person name="Takeshita N."/>
            <person name="Ussery D."/>
            <person name="vanKuyk P.A."/>
            <person name="Visser H."/>
            <person name="van de Vondervoort P.J."/>
            <person name="de Vries R.P."/>
            <person name="Walton J."/>
            <person name="Xiang X."/>
            <person name="Xiong Y."/>
            <person name="Zeng A.P."/>
            <person name="Brandt B.W."/>
            <person name="Cornell M.J."/>
            <person name="van den Hondel C.A."/>
            <person name="Visser J."/>
            <person name="Oliver S.G."/>
            <person name="Turner G."/>
        </authorList>
    </citation>
    <scope>GENOME REANNOTATION</scope>
    <source>
        <strain evidence="5">FGSC A4 / ATCC 38163 / CBS 112.46 / NRRL 194 / M139</strain>
    </source>
</reference>
<dbReference type="SUPFAM" id="SSF53474">
    <property type="entry name" value="alpha/beta-Hydrolases"/>
    <property type="match status" value="1"/>
</dbReference>
<proteinExistence type="predicted"/>
<dbReference type="EMBL" id="BN001307">
    <property type="protein sequence ID" value="CBF85730.1"/>
    <property type="molecule type" value="Genomic_DNA"/>
</dbReference>